<dbReference type="RefSeq" id="WP_086596233.1">
    <property type="nucleotide sequence ID" value="NZ_MTSE01000016.1"/>
</dbReference>
<dbReference type="OrthoDB" id="882876at2"/>
<name>A0A243W888_9BACT</name>
<dbReference type="AlphaFoldDB" id="A0A243W888"/>
<organism evidence="1 2">
    <name type="scientific">Hymenobacter crusticola</name>
    <dbReference type="NCBI Taxonomy" id="1770526"/>
    <lineage>
        <taxon>Bacteria</taxon>
        <taxon>Pseudomonadati</taxon>
        <taxon>Bacteroidota</taxon>
        <taxon>Cytophagia</taxon>
        <taxon>Cytophagales</taxon>
        <taxon>Hymenobacteraceae</taxon>
        <taxon>Hymenobacter</taxon>
    </lineage>
</organism>
<evidence type="ECO:0000313" key="2">
    <source>
        <dbReference type="Proteomes" id="UP000194873"/>
    </source>
</evidence>
<evidence type="ECO:0000313" key="1">
    <source>
        <dbReference type="EMBL" id="OUJ71391.1"/>
    </source>
</evidence>
<dbReference type="EMBL" id="MTSE01000016">
    <property type="protein sequence ID" value="OUJ71391.1"/>
    <property type="molecule type" value="Genomic_DNA"/>
</dbReference>
<proteinExistence type="predicted"/>
<comment type="caution">
    <text evidence="1">The sequence shown here is derived from an EMBL/GenBank/DDBJ whole genome shotgun (WGS) entry which is preliminary data.</text>
</comment>
<dbReference type="Proteomes" id="UP000194873">
    <property type="component" value="Unassembled WGS sequence"/>
</dbReference>
<reference evidence="1 2" key="1">
    <citation type="submission" date="2017-01" db="EMBL/GenBank/DDBJ databases">
        <title>A new Hymenobacter.</title>
        <authorList>
            <person name="Liang Y."/>
            <person name="Feng F."/>
        </authorList>
    </citation>
    <scope>NUCLEOTIDE SEQUENCE [LARGE SCALE GENOMIC DNA]</scope>
    <source>
        <strain evidence="1">MIMBbqt21</strain>
    </source>
</reference>
<accession>A0A243W888</accession>
<sequence>MTDPYLRSLGFVPTNEERDTARPSFNQAWRYRHNQQAQDGALLFIEHPFGLSACRLSQLEAPLAAQDVVATVSLLDQPALETAIESFFTAHGGRSTVASRAVSQPFRPFRRPL</sequence>
<protein>
    <submittedName>
        <fullName evidence="1">Uncharacterized protein</fullName>
    </submittedName>
</protein>
<gene>
    <name evidence="1" type="ORF">BXP70_21785</name>
</gene>
<keyword evidence="2" id="KW-1185">Reference proteome</keyword>